<proteinExistence type="predicted"/>
<keyword evidence="3" id="KW-1185">Reference proteome</keyword>
<sequence length="101" mass="11082">MPDEDPEVTECCPESCQTRTTQPPVSVINHAMIGCLLRRATAAKTAEPPCQYWLQGRSQPQPLHPSQSIQPVSRHLSSHTSLSTGADVQRDHAPTTWLIIG</sequence>
<evidence type="ECO:0000313" key="2">
    <source>
        <dbReference type="EMBL" id="CAL1603261.1"/>
    </source>
</evidence>
<evidence type="ECO:0000256" key="1">
    <source>
        <dbReference type="SAM" id="MobiDB-lite"/>
    </source>
</evidence>
<name>A0AAV2LNU5_KNICA</name>
<organism evidence="2 3">
    <name type="scientific">Knipowitschia caucasica</name>
    <name type="common">Caucasian dwarf goby</name>
    <name type="synonym">Pomatoschistus caucasicus</name>
    <dbReference type="NCBI Taxonomy" id="637954"/>
    <lineage>
        <taxon>Eukaryota</taxon>
        <taxon>Metazoa</taxon>
        <taxon>Chordata</taxon>
        <taxon>Craniata</taxon>
        <taxon>Vertebrata</taxon>
        <taxon>Euteleostomi</taxon>
        <taxon>Actinopterygii</taxon>
        <taxon>Neopterygii</taxon>
        <taxon>Teleostei</taxon>
        <taxon>Neoteleostei</taxon>
        <taxon>Acanthomorphata</taxon>
        <taxon>Gobiaria</taxon>
        <taxon>Gobiiformes</taxon>
        <taxon>Gobioidei</taxon>
        <taxon>Gobiidae</taxon>
        <taxon>Gobiinae</taxon>
        <taxon>Knipowitschia</taxon>
    </lineage>
</organism>
<accession>A0AAV2LNU5</accession>
<gene>
    <name evidence="2" type="ORF">KC01_LOCUS30963</name>
</gene>
<dbReference type="Proteomes" id="UP001497482">
    <property type="component" value="Chromosome 4"/>
</dbReference>
<protein>
    <submittedName>
        <fullName evidence="2">Uncharacterized protein</fullName>
    </submittedName>
</protein>
<feature type="compositionally biased region" description="Polar residues" evidence="1">
    <location>
        <begin position="56"/>
        <end position="71"/>
    </location>
</feature>
<feature type="region of interest" description="Disordered" evidence="1">
    <location>
        <begin position="55"/>
        <end position="101"/>
    </location>
</feature>
<dbReference type="AlphaFoldDB" id="A0AAV2LNU5"/>
<reference evidence="2 3" key="1">
    <citation type="submission" date="2024-04" db="EMBL/GenBank/DDBJ databases">
        <authorList>
            <person name="Waldvogel A.-M."/>
            <person name="Schoenle A."/>
        </authorList>
    </citation>
    <scope>NUCLEOTIDE SEQUENCE [LARGE SCALE GENOMIC DNA]</scope>
</reference>
<evidence type="ECO:0000313" key="3">
    <source>
        <dbReference type="Proteomes" id="UP001497482"/>
    </source>
</evidence>
<dbReference type="EMBL" id="OZ035826">
    <property type="protein sequence ID" value="CAL1603261.1"/>
    <property type="molecule type" value="Genomic_DNA"/>
</dbReference>